<evidence type="ECO:0000259" key="4">
    <source>
        <dbReference type="PROSITE" id="PS01124"/>
    </source>
</evidence>
<dbReference type="PROSITE" id="PS00041">
    <property type="entry name" value="HTH_ARAC_FAMILY_1"/>
    <property type="match status" value="1"/>
</dbReference>
<keyword evidence="2" id="KW-0238">DNA-binding</keyword>
<feature type="domain" description="HTH araC/xylS-type" evidence="4">
    <location>
        <begin position="113"/>
        <end position="211"/>
    </location>
</feature>
<dbReference type="AlphaFoldDB" id="A0A918NC35"/>
<dbReference type="Gene3D" id="1.10.10.60">
    <property type="entry name" value="Homeodomain-like"/>
    <property type="match status" value="1"/>
</dbReference>
<dbReference type="InterPro" id="IPR018062">
    <property type="entry name" value="HTH_AraC-typ_CS"/>
</dbReference>
<dbReference type="InterPro" id="IPR018060">
    <property type="entry name" value="HTH_AraC"/>
</dbReference>
<sequence length="216" mass="24481">MLGAGCLVPTECSHAFQGLGDNRMVVLDFELETAVDSRIDREILSRLFDRPYYFRLDGQFAQLLSAMAREIDQYGADPHMQQHVSALLLHSLYQRLTGASLPAQDHQGRFDITRIDHLIKQRLQDKVSVADMAEACHMSVSQFHLRFRQVTGMTPYQYVMKHRLDQAVWLLQCSTHSIADIAQETGFSSQSALTHAVKNQYGLSPGQVRKQKPLAH</sequence>
<evidence type="ECO:0000256" key="1">
    <source>
        <dbReference type="ARBA" id="ARBA00023015"/>
    </source>
</evidence>
<dbReference type="SMART" id="SM00342">
    <property type="entry name" value="HTH_ARAC"/>
    <property type="match status" value="1"/>
</dbReference>
<comment type="caution">
    <text evidence="5">The sequence shown here is derived from an EMBL/GenBank/DDBJ whole genome shotgun (WGS) entry which is preliminary data.</text>
</comment>
<evidence type="ECO:0000313" key="6">
    <source>
        <dbReference type="Proteomes" id="UP000626148"/>
    </source>
</evidence>
<protein>
    <submittedName>
        <fullName evidence="5">Proline utilization regulator</fullName>
    </submittedName>
</protein>
<dbReference type="GO" id="GO:0003700">
    <property type="term" value="F:DNA-binding transcription factor activity"/>
    <property type="evidence" value="ECO:0007669"/>
    <property type="project" value="InterPro"/>
</dbReference>
<reference evidence="5" key="2">
    <citation type="submission" date="2020-09" db="EMBL/GenBank/DDBJ databases">
        <authorList>
            <person name="Sun Q."/>
            <person name="Kim S."/>
        </authorList>
    </citation>
    <scope>NUCLEOTIDE SEQUENCE</scope>
    <source>
        <strain evidence="5">KCTC 22169</strain>
    </source>
</reference>
<dbReference type="GO" id="GO:0043565">
    <property type="term" value="F:sequence-specific DNA binding"/>
    <property type="evidence" value="ECO:0007669"/>
    <property type="project" value="InterPro"/>
</dbReference>
<name>A0A918NC35_9GAMM</name>
<keyword evidence="1" id="KW-0805">Transcription regulation</keyword>
<gene>
    <name evidence="5" type="primary">pruR</name>
    <name evidence="5" type="ORF">GCM10007392_29010</name>
</gene>
<evidence type="ECO:0000313" key="5">
    <source>
        <dbReference type="EMBL" id="GGX59344.1"/>
    </source>
</evidence>
<dbReference type="Pfam" id="PF12833">
    <property type="entry name" value="HTH_18"/>
    <property type="match status" value="1"/>
</dbReference>
<dbReference type="InterPro" id="IPR009057">
    <property type="entry name" value="Homeodomain-like_sf"/>
</dbReference>
<accession>A0A918NC35</accession>
<proteinExistence type="predicted"/>
<dbReference type="Proteomes" id="UP000626148">
    <property type="component" value="Unassembled WGS sequence"/>
</dbReference>
<dbReference type="PROSITE" id="PS01124">
    <property type="entry name" value="HTH_ARAC_FAMILY_2"/>
    <property type="match status" value="1"/>
</dbReference>
<reference evidence="5" key="1">
    <citation type="journal article" date="2014" name="Int. J. Syst. Evol. Microbiol.">
        <title>Complete genome sequence of Corynebacterium casei LMG S-19264T (=DSM 44701T), isolated from a smear-ripened cheese.</title>
        <authorList>
            <consortium name="US DOE Joint Genome Institute (JGI-PGF)"/>
            <person name="Walter F."/>
            <person name="Albersmeier A."/>
            <person name="Kalinowski J."/>
            <person name="Ruckert C."/>
        </authorList>
    </citation>
    <scope>NUCLEOTIDE SEQUENCE</scope>
    <source>
        <strain evidence="5">KCTC 22169</strain>
    </source>
</reference>
<dbReference type="PANTHER" id="PTHR46796">
    <property type="entry name" value="HTH-TYPE TRANSCRIPTIONAL ACTIVATOR RHAS-RELATED"/>
    <property type="match status" value="1"/>
</dbReference>
<dbReference type="SUPFAM" id="SSF46689">
    <property type="entry name" value="Homeodomain-like"/>
    <property type="match status" value="2"/>
</dbReference>
<organism evidence="5 6">
    <name type="scientific">Saccharospirillum salsuginis</name>
    <dbReference type="NCBI Taxonomy" id="418750"/>
    <lineage>
        <taxon>Bacteria</taxon>
        <taxon>Pseudomonadati</taxon>
        <taxon>Pseudomonadota</taxon>
        <taxon>Gammaproteobacteria</taxon>
        <taxon>Oceanospirillales</taxon>
        <taxon>Saccharospirillaceae</taxon>
        <taxon>Saccharospirillum</taxon>
    </lineage>
</organism>
<dbReference type="EMBL" id="BMXR01000007">
    <property type="protein sequence ID" value="GGX59344.1"/>
    <property type="molecule type" value="Genomic_DNA"/>
</dbReference>
<keyword evidence="3" id="KW-0804">Transcription</keyword>
<evidence type="ECO:0000256" key="3">
    <source>
        <dbReference type="ARBA" id="ARBA00023163"/>
    </source>
</evidence>
<dbReference type="PANTHER" id="PTHR46796:SF10">
    <property type="entry name" value="TRANSCRIPTIONAL ACTIVATOR FEAR"/>
    <property type="match status" value="1"/>
</dbReference>
<evidence type="ECO:0000256" key="2">
    <source>
        <dbReference type="ARBA" id="ARBA00023125"/>
    </source>
</evidence>
<keyword evidence="6" id="KW-1185">Reference proteome</keyword>
<dbReference type="InterPro" id="IPR050204">
    <property type="entry name" value="AraC_XylS_family_regulators"/>
</dbReference>